<dbReference type="EC" id="3.2.1.-" evidence="6"/>
<feature type="region of interest" description="Disordered" evidence="7">
    <location>
        <begin position="555"/>
        <end position="579"/>
    </location>
</feature>
<keyword evidence="6" id="KW-0378">Hydrolase</keyword>
<comment type="caution">
    <text evidence="9">The sequence shown here is derived from an EMBL/GenBank/DDBJ whole genome shotgun (WGS) entry which is preliminary data.</text>
</comment>
<dbReference type="GO" id="GO:0005975">
    <property type="term" value="P:carbohydrate metabolic process"/>
    <property type="evidence" value="ECO:0007669"/>
    <property type="project" value="InterPro"/>
</dbReference>
<protein>
    <recommendedName>
        <fullName evidence="6">alpha-1,2-Mannosidase</fullName>
        <ecNumber evidence="6">3.2.1.-</ecNumber>
    </recommendedName>
</protein>
<dbReference type="PANTHER" id="PTHR45679">
    <property type="entry name" value="ER DEGRADATION-ENHANCING ALPHA-MANNOSIDASE-LIKE PROTEIN 2"/>
    <property type="match status" value="1"/>
</dbReference>
<dbReference type="InterPro" id="IPR012341">
    <property type="entry name" value="6hp_glycosidase-like_sf"/>
</dbReference>
<evidence type="ECO:0000256" key="4">
    <source>
        <dbReference type="ARBA" id="ARBA00023180"/>
    </source>
</evidence>
<organism evidence="9 10">
    <name type="scientific">Meloidogyne enterolobii</name>
    <name type="common">Root-knot nematode worm</name>
    <name type="synonym">Meloidogyne mayaguensis</name>
    <dbReference type="NCBI Taxonomy" id="390850"/>
    <lineage>
        <taxon>Eukaryota</taxon>
        <taxon>Metazoa</taxon>
        <taxon>Ecdysozoa</taxon>
        <taxon>Nematoda</taxon>
        <taxon>Chromadorea</taxon>
        <taxon>Rhabditida</taxon>
        <taxon>Tylenchina</taxon>
        <taxon>Tylenchomorpha</taxon>
        <taxon>Tylenchoidea</taxon>
        <taxon>Meloidogynidae</taxon>
        <taxon>Meloidogyninae</taxon>
        <taxon>Meloidogyne</taxon>
    </lineage>
</organism>
<evidence type="ECO:0000256" key="1">
    <source>
        <dbReference type="ARBA" id="ARBA00004240"/>
    </source>
</evidence>
<evidence type="ECO:0000256" key="6">
    <source>
        <dbReference type="RuleBase" id="RU361193"/>
    </source>
</evidence>
<gene>
    <name evidence="9" type="ORF">MENT_LOCUS9887</name>
</gene>
<keyword evidence="5" id="KW-0479">Metal-binding</keyword>
<dbReference type="Gene3D" id="3.50.30.30">
    <property type="match status" value="1"/>
</dbReference>
<dbReference type="GO" id="GO:1904380">
    <property type="term" value="P:endoplasmic reticulum mannose trimming"/>
    <property type="evidence" value="ECO:0007669"/>
    <property type="project" value="InterPro"/>
</dbReference>
<dbReference type="SUPFAM" id="SSF52025">
    <property type="entry name" value="PA domain"/>
    <property type="match status" value="1"/>
</dbReference>
<dbReference type="GO" id="GO:0004571">
    <property type="term" value="F:mannosyl-oligosaccharide 1,2-alpha-mannosidase activity"/>
    <property type="evidence" value="ECO:0007669"/>
    <property type="project" value="InterPro"/>
</dbReference>
<dbReference type="PANTHER" id="PTHR45679:SF2">
    <property type="entry name" value="ER DEGRADATION-ENHANCING ALPHA-MANNOSIDASE-LIKE PROTEIN 3"/>
    <property type="match status" value="1"/>
</dbReference>
<dbReference type="InterPro" id="IPR001382">
    <property type="entry name" value="Glyco_hydro_47"/>
</dbReference>
<dbReference type="Proteomes" id="UP000580250">
    <property type="component" value="Unassembled WGS sequence"/>
</dbReference>
<evidence type="ECO:0000256" key="2">
    <source>
        <dbReference type="ARBA" id="ARBA00007658"/>
    </source>
</evidence>
<accession>A0A6V7UAP5</accession>
<dbReference type="EMBL" id="CAJEWN010000045">
    <property type="protein sequence ID" value="CAD2150045.1"/>
    <property type="molecule type" value="Genomic_DNA"/>
</dbReference>
<evidence type="ECO:0000256" key="5">
    <source>
        <dbReference type="PIRSR" id="PIRSR601382-2"/>
    </source>
</evidence>
<feature type="compositionally biased region" description="Basic and acidic residues" evidence="7">
    <location>
        <begin position="555"/>
        <end position="568"/>
    </location>
</feature>
<dbReference type="Pfam" id="PF01532">
    <property type="entry name" value="Glyco_hydro_47"/>
    <property type="match status" value="1"/>
</dbReference>
<dbReference type="AlphaFoldDB" id="A0A6V7UAP5"/>
<keyword evidence="4" id="KW-0325">Glycoprotein</keyword>
<evidence type="ECO:0000313" key="10">
    <source>
        <dbReference type="Proteomes" id="UP000580250"/>
    </source>
</evidence>
<feature type="binding site" evidence="5">
    <location>
        <position position="495"/>
    </location>
    <ligand>
        <name>Ca(2+)</name>
        <dbReference type="ChEBI" id="CHEBI:29108"/>
    </ligand>
</feature>
<evidence type="ECO:0000256" key="7">
    <source>
        <dbReference type="SAM" id="MobiDB-lite"/>
    </source>
</evidence>
<comment type="similarity">
    <text evidence="2 6">Belongs to the glycosyl hydrolase 47 family.</text>
</comment>
<proteinExistence type="inferred from homology"/>
<name>A0A6V7UAP5_MELEN</name>
<dbReference type="InterPro" id="IPR044674">
    <property type="entry name" value="EDEM1/2/3"/>
</dbReference>
<reference evidence="9 10" key="1">
    <citation type="submission" date="2020-08" db="EMBL/GenBank/DDBJ databases">
        <authorList>
            <person name="Koutsovoulos G."/>
            <person name="Danchin GJ E."/>
        </authorList>
    </citation>
    <scope>NUCLEOTIDE SEQUENCE [LARGE SCALE GENOMIC DNA]</scope>
</reference>
<evidence type="ECO:0000259" key="8">
    <source>
        <dbReference type="Pfam" id="PF02225"/>
    </source>
</evidence>
<dbReference type="OrthoDB" id="8118055at2759"/>
<comment type="subcellular location">
    <subcellularLocation>
        <location evidence="1">Endoplasmic reticulum</location>
    </subcellularLocation>
</comment>
<feature type="domain" description="PA" evidence="8">
    <location>
        <begin position="744"/>
        <end position="846"/>
    </location>
</feature>
<keyword evidence="5" id="KW-0106">Calcium</keyword>
<dbReference type="InterPro" id="IPR003137">
    <property type="entry name" value="PA_domain"/>
</dbReference>
<dbReference type="Gene3D" id="1.50.10.10">
    <property type="match status" value="1"/>
</dbReference>
<dbReference type="PRINTS" id="PR00747">
    <property type="entry name" value="GLYHDRLASE47"/>
</dbReference>
<evidence type="ECO:0000313" key="9">
    <source>
        <dbReference type="EMBL" id="CAD2150045.1"/>
    </source>
</evidence>
<dbReference type="InterPro" id="IPR036026">
    <property type="entry name" value="Seven-hairpin_glycosidases"/>
</dbReference>
<keyword evidence="3" id="KW-0256">Endoplasmic reticulum</keyword>
<keyword evidence="6" id="KW-0326">Glycosidase</keyword>
<evidence type="ECO:0000256" key="3">
    <source>
        <dbReference type="ARBA" id="ARBA00022824"/>
    </source>
</evidence>
<dbReference type="InterPro" id="IPR046450">
    <property type="entry name" value="PA_dom_sf"/>
</dbReference>
<dbReference type="SUPFAM" id="SSF48225">
    <property type="entry name" value="Seven-hairpin glycosidases"/>
    <property type="match status" value="1"/>
</dbReference>
<dbReference type="GO" id="GO:0016020">
    <property type="term" value="C:membrane"/>
    <property type="evidence" value="ECO:0007669"/>
    <property type="project" value="InterPro"/>
</dbReference>
<sequence length="1035" mass="119261">MQINKKLKDQLVACLILLINFCCYFFDTNASLQVNEIENETIGDLFDENAVFNKTLLRDKAHEMFMHGYRSYMENAFPHDELMPLSCKGRQRGVTPSRGDVDDALGNFSLTLVDTLDTLVVLGEFDEFERAVKLAIEQISFDSDLTVSVFETNIRMVGGLISAHLMSLLVKQREDKQRMEWYSDQLLKMATDLADRLLPAFNSTSGVPYSRVNLKKGLLPSLKRQHDTCTACGGTMILEWAALSRLSGRPVYEEKARKAMDFLWAQRHRGSDLMGTVLNVNSGDWVRPESGIGAGIDSYYEYTLKAYILLGDDDYLYRFNKHYDAIMRHLNKGPIFVDVQMHRPQIASRSYMDALLAFWPGIQVLKGDLRGAIEMHQMLYNVVKKHKFLPDAFTHDLQVHWAQHPLRPEFIESTYFLYRATKDPHYLEVAKEIMQSLEQNVRVPCGFASVKDVRTMEHEDQMESFVLAETFKYLYMIFSEPNDLPFHPDNYVLTTEAHFLPLSIAEMTGTDPNDRLPRRMLIDPDEIVEHHDSSKTNSQQFFAVCPTTLIQREEREEKCEKKEGEQKESVTNIEEEEEETKLPFWRRTPDGLVEYGGKLREDVNRILGTMDIILEGIKKSVDDELLSIFGNEEIRLRPTTFNPIDPTHVEQLTRMGIRMEFQPDGRIQLIHTSSQAENVKLAFLGLRFIREMGKFWKEASLETASMRDERSVQIVSAPHFGLPAWTAAPATFGMNFTNGEKVIAEIVLVDPFKACNSSQLFNGNELRGKIAVILRGDCMFEDKALLVQREGAVGLIIIDNQQGSSFEHMPYFAMSGSTNLDSDGQKKNNMKVEIPVVFLFYIEGQQFLDLIFDDPKMIVSIGENKFNPVYCFEQFLRQNFIFRREQFAISNQFLLIDAGRTILYINFYFDGVNESSLVEEKQAVVERNIEWIDSTIQFPDIKFRQNFQAHLRALAYSLLDYPLNMEIKDYLQLRQLIRHLKLGRPTNVNEKGIFIPPLIFGRIQKRVIICKLYEPQTNFKCSELLQYGSKNVKSQ</sequence>
<dbReference type="Pfam" id="PF02225">
    <property type="entry name" value="PA"/>
    <property type="match status" value="1"/>
</dbReference>
<dbReference type="GO" id="GO:0044322">
    <property type="term" value="C:endoplasmic reticulum quality control compartment"/>
    <property type="evidence" value="ECO:0007669"/>
    <property type="project" value="GOC"/>
</dbReference>
<comment type="cofactor">
    <cofactor evidence="5">
        <name>Ca(2+)</name>
        <dbReference type="ChEBI" id="CHEBI:29108"/>
    </cofactor>
</comment>
<dbReference type="GO" id="GO:0005509">
    <property type="term" value="F:calcium ion binding"/>
    <property type="evidence" value="ECO:0007669"/>
    <property type="project" value="InterPro"/>
</dbReference>